<feature type="compositionally biased region" description="Low complexity" evidence="1">
    <location>
        <begin position="1360"/>
        <end position="1393"/>
    </location>
</feature>
<feature type="region of interest" description="Disordered" evidence="1">
    <location>
        <begin position="1343"/>
        <end position="1393"/>
    </location>
</feature>
<feature type="compositionally biased region" description="Low complexity" evidence="1">
    <location>
        <begin position="1446"/>
        <end position="1457"/>
    </location>
</feature>
<gene>
    <name evidence="2" type="ORF">HMPREF1624_07457</name>
</gene>
<feature type="region of interest" description="Disordered" evidence="1">
    <location>
        <begin position="468"/>
        <end position="578"/>
    </location>
</feature>
<dbReference type="OrthoDB" id="5382203at2759"/>
<reference evidence="3" key="1">
    <citation type="journal article" date="2014" name="Genome Announc.">
        <title>Genome sequence of the pathogenic fungus Sporothrix schenckii (ATCC 58251).</title>
        <authorList>
            <person name="Cuomo C.A."/>
            <person name="Rodriguez-Del Valle N."/>
            <person name="Perez-Sanchez L."/>
            <person name="Abouelleil A."/>
            <person name="Goldberg J."/>
            <person name="Young S."/>
            <person name="Zeng Q."/>
            <person name="Birren B.W."/>
        </authorList>
    </citation>
    <scope>NUCLEOTIDE SEQUENCE [LARGE SCALE GENOMIC DNA]</scope>
    <source>
        <strain evidence="3">ATCC 58251 / de Perez 2211183</strain>
    </source>
</reference>
<feature type="compositionally biased region" description="Basic and acidic residues" evidence="1">
    <location>
        <begin position="924"/>
        <end position="934"/>
    </location>
</feature>
<feature type="compositionally biased region" description="Low complexity" evidence="1">
    <location>
        <begin position="904"/>
        <end position="923"/>
    </location>
</feature>
<dbReference type="AlphaFoldDB" id="U7PJX4"/>
<feature type="compositionally biased region" description="Basic and acidic residues" evidence="1">
    <location>
        <begin position="347"/>
        <end position="372"/>
    </location>
</feature>
<feature type="compositionally biased region" description="Basic and acidic residues" evidence="1">
    <location>
        <begin position="990"/>
        <end position="1001"/>
    </location>
</feature>
<feature type="compositionally biased region" description="Basic and acidic residues" evidence="1">
    <location>
        <begin position="1011"/>
        <end position="1024"/>
    </location>
</feature>
<feature type="region of interest" description="Disordered" evidence="1">
    <location>
        <begin position="1"/>
        <end position="47"/>
    </location>
</feature>
<dbReference type="Proteomes" id="UP000018087">
    <property type="component" value="Unassembled WGS sequence"/>
</dbReference>
<feature type="compositionally biased region" description="Low complexity" evidence="1">
    <location>
        <begin position="938"/>
        <end position="948"/>
    </location>
</feature>
<feature type="region of interest" description="Disordered" evidence="1">
    <location>
        <begin position="347"/>
        <end position="396"/>
    </location>
</feature>
<feature type="compositionally biased region" description="Basic and acidic residues" evidence="1">
    <location>
        <begin position="382"/>
        <end position="393"/>
    </location>
</feature>
<feature type="compositionally biased region" description="Polar residues" evidence="1">
    <location>
        <begin position="1431"/>
        <end position="1442"/>
    </location>
</feature>
<feature type="region of interest" description="Disordered" evidence="1">
    <location>
        <begin position="1240"/>
        <end position="1285"/>
    </location>
</feature>
<name>U7PJX4_SPOS1</name>
<dbReference type="STRING" id="1391915.U7PJX4"/>
<feature type="compositionally biased region" description="Acidic residues" evidence="1">
    <location>
        <begin position="426"/>
        <end position="436"/>
    </location>
</feature>
<protein>
    <submittedName>
        <fullName evidence="2">Uncharacterized protein</fullName>
    </submittedName>
</protein>
<feature type="compositionally biased region" description="Polar residues" evidence="1">
    <location>
        <begin position="771"/>
        <end position="783"/>
    </location>
</feature>
<feature type="region of interest" description="Disordered" evidence="1">
    <location>
        <begin position="590"/>
        <end position="1094"/>
    </location>
</feature>
<feature type="region of interest" description="Disordered" evidence="1">
    <location>
        <begin position="1140"/>
        <end position="1159"/>
    </location>
</feature>
<feature type="compositionally biased region" description="Basic and acidic residues" evidence="1">
    <location>
        <begin position="437"/>
        <end position="453"/>
    </location>
</feature>
<feature type="compositionally biased region" description="Low complexity" evidence="1">
    <location>
        <begin position="492"/>
        <end position="504"/>
    </location>
</feature>
<feature type="compositionally biased region" description="Polar residues" evidence="1">
    <location>
        <begin position="1141"/>
        <end position="1159"/>
    </location>
</feature>
<evidence type="ECO:0000313" key="3">
    <source>
        <dbReference type="Proteomes" id="UP000018087"/>
    </source>
</evidence>
<feature type="region of interest" description="Disordered" evidence="1">
    <location>
        <begin position="1106"/>
        <end position="1130"/>
    </location>
</feature>
<sequence>MAYPPSESGSASRPASGTTSTSQRPRSRAPSISSDRPSTTTVGLGLMSPPLSISPDAAFIAASAASQIVTSDHDNHANTWYDQHGIEPSGETALVSNAALLLVNNFLDQLLFNFLSIARSTSLTALRPAVTEVLKPKLAKDAINQADEELREYLGGGDDEDMLQSQTPDSPKDWDLELVWKRTRLRCMVYSSLGDMEEEDEDFYMEQEHLDGGDESLGETVSPAVAIFLTSILEFMGEQALTSAGQAAYHRMRFIFEKEQKTAGAASGRAPVAERITVEEVDMDRVAFDRTIGRLWRAWKKRIRSPFTDVHAFQQRSIQHELGRPSTHARQPSQDGSVVAGAISEAGEHGDDASVQNDRSESTEETAEKSAQEEEEEEQDDSDKPEGEPGVERDEQEWLSLALSVPLPLNERDVTEILLPGLGYYSDDEELDDADEHDAFGRRQKKAIDDPSRPKSLMVFSHAVMAGLPTPTLSEPRTPEMPYSRKRANSLPTPSTSPFASPSAKRVKPSEADEEVQPEGEGETEEEYTSAPEAADHEAESDDSLVETVDGEETNTAVAPKAVVAKQKKRPSFPPPLQTTIIGAAITTSTARAVPVSSMATENGSGRDDGEEEFDEFTEEPEILTSSRVSISGRSNSPSTSEHGRPVSMSPSLPARSPSVHSPRVIDVAGPRSPVTRSRNGSIDIVNDTVAPSRASNTSRTSSISVRAIAEEGNVRSVEQATSHPRVSLTSAKMARTHTSESISEAEEMVATNGQSTSRPSEPKPVPTKASVPSPQSSARLTASTSPSQQSMRPPPPPTTTAPTKVTILSSTASPGTFYVDDKPEVPAKTQPAELALPERSAKRQGMSNISAMAGAAAAAVAAGAVTGDAASSSHARSPLREQPPSPSRGVNQSSPSTSREQQARSQTQGQAQAQAQAPTRADAQLRAEAEAAGRKQSVASSISSSTSKFKQPKRSSEESTVMRPEDVARNFEQLIQSDQTIQYTLTPENMRDMDSTRSIHDGSSIVVKSRKSEDARQTSDRSRSSSLNNRGEDKRSASISRASTFDTTRSIDTTATVKLSGPVPRSPRSIAPSGGSMPFKARGPGPQAREARVPRESLADFAEFIRGTGPAGGSVVTPPSRSSTMNGSVSNATRALHSTAGMSKTSIESGRASTVSNRPRYQAREAVVDKDDNSDLIDFIRRGPPSAMGGSNNPRIPRTVAPFRTTMDSDQMSGAVGGRAIDANLPNLRYSAASTSVTESSMGSSAGLLKKDKQPSPRIGASQSANNIFDGPDAMPMPKRKTRRVKDPYAIDLSDEDDEFDAVLPASGSGRRPAPAAKEESLLDFLNSVPPPADAEPVLFDIPQTRSRQPPPVPKKKASAPSLMSRFVRNNSVSGNSSSRGPGSSSGSYSGFGGFDSRSLISRAGSTMTGRSRNHIPIQVNIPPGLDKYGTTSSAAAPQSGMNGGSHPAAASSGSGRVPMKKFEPREAQPTASRATQDLADFFRNSGPPQSFRG</sequence>
<feature type="compositionally biased region" description="Polar residues" evidence="1">
    <location>
        <begin position="717"/>
        <end position="731"/>
    </location>
</feature>
<feature type="compositionally biased region" description="Polar residues" evidence="1">
    <location>
        <begin position="974"/>
        <end position="988"/>
    </location>
</feature>
<dbReference type="EMBL" id="KI440851">
    <property type="protein sequence ID" value="ERS95923.1"/>
    <property type="molecule type" value="Genomic_DNA"/>
</dbReference>
<feature type="region of interest" description="Disordered" evidence="1">
    <location>
        <begin position="425"/>
        <end position="454"/>
    </location>
</feature>
<keyword evidence="3" id="KW-1185">Reference proteome</keyword>
<feature type="compositionally biased region" description="Low complexity" evidence="1">
    <location>
        <begin position="626"/>
        <end position="639"/>
    </location>
</feature>
<dbReference type="eggNOG" id="ENOG502QRX2">
    <property type="taxonomic scope" value="Eukaryota"/>
</dbReference>
<organism evidence="2 3">
    <name type="scientific">Sporothrix schenckii (strain ATCC 58251 / de Perez 2211183)</name>
    <name type="common">Rose-picker's disease fungus</name>
    <dbReference type="NCBI Taxonomy" id="1391915"/>
    <lineage>
        <taxon>Eukaryota</taxon>
        <taxon>Fungi</taxon>
        <taxon>Dikarya</taxon>
        <taxon>Ascomycota</taxon>
        <taxon>Pezizomycotina</taxon>
        <taxon>Sordariomycetes</taxon>
        <taxon>Sordariomycetidae</taxon>
        <taxon>Ophiostomatales</taxon>
        <taxon>Ophiostomataceae</taxon>
        <taxon>Sporothrix</taxon>
    </lineage>
</organism>
<feature type="compositionally biased region" description="Acidic residues" evidence="1">
    <location>
        <begin position="512"/>
        <end position="528"/>
    </location>
</feature>
<feature type="compositionally biased region" description="Polar residues" evidence="1">
    <location>
        <begin position="1118"/>
        <end position="1130"/>
    </location>
</feature>
<feature type="compositionally biased region" description="Polar residues" evidence="1">
    <location>
        <begin position="7"/>
        <end position="42"/>
    </location>
</feature>
<feature type="compositionally biased region" description="Low complexity" evidence="1">
    <location>
        <begin position="851"/>
        <end position="874"/>
    </location>
</feature>
<feature type="compositionally biased region" description="Polar residues" evidence="1">
    <location>
        <begin position="694"/>
        <end position="705"/>
    </location>
</feature>
<evidence type="ECO:0000313" key="2">
    <source>
        <dbReference type="EMBL" id="ERS95923.1"/>
    </source>
</evidence>
<feature type="compositionally biased region" description="Polar residues" evidence="1">
    <location>
        <begin position="1038"/>
        <end position="1058"/>
    </location>
</feature>
<feature type="compositionally biased region" description="Acidic residues" evidence="1">
    <location>
        <begin position="609"/>
        <end position="622"/>
    </location>
</feature>
<evidence type="ECO:0000256" key="1">
    <source>
        <dbReference type="SAM" id="MobiDB-lite"/>
    </source>
</evidence>
<dbReference type="HOGENOM" id="CLU_002983_1_0_1"/>
<feature type="compositionally biased region" description="Polar residues" evidence="1">
    <location>
        <begin position="889"/>
        <end position="901"/>
    </location>
</feature>
<accession>U7PJX4</accession>
<proteinExistence type="predicted"/>
<feature type="compositionally biased region" description="Acidic residues" evidence="1">
    <location>
        <begin position="539"/>
        <end position="553"/>
    </location>
</feature>
<feature type="region of interest" description="Disordered" evidence="1">
    <location>
        <begin position="1407"/>
        <end position="1495"/>
    </location>
</feature>